<organism evidence="1 2">
    <name type="scientific">Dermacentor silvarum</name>
    <name type="common">Tick</name>
    <dbReference type="NCBI Taxonomy" id="543639"/>
    <lineage>
        <taxon>Eukaryota</taxon>
        <taxon>Metazoa</taxon>
        <taxon>Ecdysozoa</taxon>
        <taxon>Arthropoda</taxon>
        <taxon>Chelicerata</taxon>
        <taxon>Arachnida</taxon>
        <taxon>Acari</taxon>
        <taxon>Parasitiformes</taxon>
        <taxon>Ixodida</taxon>
        <taxon>Ixodoidea</taxon>
        <taxon>Ixodidae</taxon>
        <taxon>Rhipicephalinae</taxon>
        <taxon>Dermacentor</taxon>
    </lineage>
</organism>
<proteinExistence type="predicted"/>
<dbReference type="EMBL" id="CM023474">
    <property type="protein sequence ID" value="KAH7949487.1"/>
    <property type="molecule type" value="Genomic_DNA"/>
</dbReference>
<comment type="caution">
    <text evidence="1">The sequence shown here is derived from an EMBL/GenBank/DDBJ whole genome shotgun (WGS) entry which is preliminary data.</text>
</comment>
<name>A0ACB8CR54_DERSI</name>
<protein>
    <submittedName>
        <fullName evidence="1">Uncharacterized protein</fullName>
    </submittedName>
</protein>
<gene>
    <name evidence="1" type="ORF">HPB49_011289</name>
</gene>
<reference evidence="1" key="1">
    <citation type="submission" date="2020-05" db="EMBL/GenBank/DDBJ databases">
        <title>Large-scale comparative analyses of tick genomes elucidate their genetic diversity and vector capacities.</title>
        <authorList>
            <person name="Jia N."/>
            <person name="Wang J."/>
            <person name="Shi W."/>
            <person name="Du L."/>
            <person name="Sun Y."/>
            <person name="Zhan W."/>
            <person name="Jiang J."/>
            <person name="Wang Q."/>
            <person name="Zhang B."/>
            <person name="Ji P."/>
            <person name="Sakyi L.B."/>
            <person name="Cui X."/>
            <person name="Yuan T."/>
            <person name="Jiang B."/>
            <person name="Yang W."/>
            <person name="Lam T.T.-Y."/>
            <person name="Chang Q."/>
            <person name="Ding S."/>
            <person name="Wang X."/>
            <person name="Zhu J."/>
            <person name="Ruan X."/>
            <person name="Zhao L."/>
            <person name="Wei J."/>
            <person name="Que T."/>
            <person name="Du C."/>
            <person name="Cheng J."/>
            <person name="Dai P."/>
            <person name="Han X."/>
            <person name="Huang E."/>
            <person name="Gao Y."/>
            <person name="Liu J."/>
            <person name="Shao H."/>
            <person name="Ye R."/>
            <person name="Li L."/>
            <person name="Wei W."/>
            <person name="Wang X."/>
            <person name="Wang C."/>
            <person name="Yang T."/>
            <person name="Huo Q."/>
            <person name="Li W."/>
            <person name="Guo W."/>
            <person name="Chen H."/>
            <person name="Zhou L."/>
            <person name="Ni X."/>
            <person name="Tian J."/>
            <person name="Zhou Y."/>
            <person name="Sheng Y."/>
            <person name="Liu T."/>
            <person name="Pan Y."/>
            <person name="Xia L."/>
            <person name="Li J."/>
            <person name="Zhao F."/>
            <person name="Cao W."/>
        </authorList>
    </citation>
    <scope>NUCLEOTIDE SEQUENCE</scope>
    <source>
        <strain evidence="1">Dsil-2018</strain>
    </source>
</reference>
<sequence length="250" mass="26637">MVLLLEYAVFGALVAANLSVGLYFSFRKSGSSSGGGNKKDEIFLGNRALGILPLAASSVASVYSSPALVAFPAHFYTYGWHTALCALTPMLCLPLATQVIVPMLHGLRITSVFEGGLRGVVWTDCIQFIIILVAPTALFAKIMVDSLSANSTVQPLSDMDVGMYIGENGLTVYKVDVLGILDLTFTKDSGSLVTVGKVQEAATQVTHLVRWEANRKPGLREQITLRLALIISTVTYGTPPLVLKTAIGTS</sequence>
<accession>A0ACB8CR54</accession>
<dbReference type="Proteomes" id="UP000821865">
    <property type="component" value="Chromosome 5"/>
</dbReference>
<evidence type="ECO:0000313" key="1">
    <source>
        <dbReference type="EMBL" id="KAH7949487.1"/>
    </source>
</evidence>
<evidence type="ECO:0000313" key="2">
    <source>
        <dbReference type="Proteomes" id="UP000821865"/>
    </source>
</evidence>
<keyword evidence="2" id="KW-1185">Reference proteome</keyword>